<evidence type="ECO:0000313" key="2">
    <source>
        <dbReference type="EMBL" id="GGC81581.1"/>
    </source>
</evidence>
<proteinExistence type="predicted"/>
<dbReference type="Proteomes" id="UP000597761">
    <property type="component" value="Unassembled WGS sequence"/>
</dbReference>
<evidence type="ECO:0000256" key="1">
    <source>
        <dbReference type="SAM" id="MobiDB-lite"/>
    </source>
</evidence>
<comment type="caution">
    <text evidence="2">The sequence shown here is derived from an EMBL/GenBank/DDBJ whole genome shotgun (WGS) entry which is preliminary data.</text>
</comment>
<gene>
    <name evidence="2" type="ORF">GCM10011512_05360</name>
</gene>
<feature type="region of interest" description="Disordered" evidence="1">
    <location>
        <begin position="59"/>
        <end position="80"/>
    </location>
</feature>
<dbReference type="RefSeq" id="WP_188665908.1">
    <property type="nucleotide sequence ID" value="NZ_BMJI01000001.1"/>
</dbReference>
<organism evidence="2 3">
    <name type="scientific">Tersicoccus solisilvae</name>
    <dbReference type="NCBI Taxonomy" id="1882339"/>
    <lineage>
        <taxon>Bacteria</taxon>
        <taxon>Bacillati</taxon>
        <taxon>Actinomycetota</taxon>
        <taxon>Actinomycetes</taxon>
        <taxon>Micrococcales</taxon>
        <taxon>Micrococcaceae</taxon>
        <taxon>Tersicoccus</taxon>
    </lineage>
</organism>
<evidence type="ECO:0000313" key="3">
    <source>
        <dbReference type="Proteomes" id="UP000597761"/>
    </source>
</evidence>
<name>A0ABQ1NPR0_9MICC</name>
<keyword evidence="3" id="KW-1185">Reference proteome</keyword>
<reference evidence="3" key="1">
    <citation type="journal article" date="2019" name="Int. J. Syst. Evol. Microbiol.">
        <title>The Global Catalogue of Microorganisms (GCM) 10K type strain sequencing project: providing services to taxonomists for standard genome sequencing and annotation.</title>
        <authorList>
            <consortium name="The Broad Institute Genomics Platform"/>
            <consortium name="The Broad Institute Genome Sequencing Center for Infectious Disease"/>
            <person name="Wu L."/>
            <person name="Ma J."/>
        </authorList>
    </citation>
    <scope>NUCLEOTIDE SEQUENCE [LARGE SCALE GENOMIC DNA]</scope>
    <source>
        <strain evidence="3">CGMCC 1.15480</strain>
    </source>
</reference>
<protein>
    <submittedName>
        <fullName evidence="2">Uncharacterized protein</fullName>
    </submittedName>
</protein>
<sequence>MKRRSTSERRAAPLIPTGSLNRHTYRHVVELTEQVFTLLDGEEYDRLETLMHAVPTETRPMIPSQAPGGRFATIGESSSG</sequence>
<dbReference type="EMBL" id="BMJI01000001">
    <property type="protein sequence ID" value="GGC81581.1"/>
    <property type="molecule type" value="Genomic_DNA"/>
</dbReference>
<accession>A0ABQ1NPR0</accession>